<dbReference type="EMBL" id="CAMXCT010006532">
    <property type="protein sequence ID" value="CAI4015456.1"/>
    <property type="molecule type" value="Genomic_DNA"/>
</dbReference>
<sequence length="535" mass="59982">MLNTRKKLVKEKGATPTELDQEVAKAIFDIEVSPSCDIKAELKDVYISGAKDVEVGKAGMAMVVHFPFRVWKIVKKIQGRLIRELEKKFNRKHVVLVANRTILDKNFRRKGLKVRPRSRTLTAVHESILEDLVGPTEIVGKRTRISLDGSKLLKIILDPKDKDKENIESKLPAFAAVYKKLTNKEDRCVLPKPSLDRTITPGYMAAVMSSPEVLCNLCQQYFRQYDKNKNGFMECHEAVELAKDLGSTLAVPLGSTEDVLRPSLKRFSEDGRDALNLEEFCRWFPTVLGLEPLSPQHIEEIKGGTKENQPPAAGRAPSLQRTISPGYVAALGSSPQTMRTFCKQFFKQYDTNGNGVLEYAEVERLANDLFLTLGISLEEGRLKECLDTSNHQGDAALSLDAFCDWLPALFEAKLPKLPGASKSEGEALAANKGYLHALKSSPRTLVQLCRQYFRDYDFNKNSFLDDAEVMALARDLSERLEVPLKSSKELKESIGQFSDNGSDCLSFGEFARWFATMMGLEEPMMKEIVQMASED</sequence>
<dbReference type="PANTHER" id="PTHR11278">
    <property type="entry name" value="40S RIBOSOMAL PROTEIN S7"/>
    <property type="match status" value="1"/>
</dbReference>
<evidence type="ECO:0000256" key="1">
    <source>
        <dbReference type="ARBA" id="ARBA00007820"/>
    </source>
</evidence>
<dbReference type="InterPro" id="IPR002048">
    <property type="entry name" value="EF_hand_dom"/>
</dbReference>
<dbReference type="PROSITE" id="PS00018">
    <property type="entry name" value="EF_HAND_1"/>
    <property type="match status" value="1"/>
</dbReference>
<keyword evidence="8" id="KW-1185">Reference proteome</keyword>
<feature type="domain" description="EF-hand" evidence="5">
    <location>
        <begin position="218"/>
        <end position="248"/>
    </location>
</feature>
<dbReference type="GO" id="GO:0005509">
    <property type="term" value="F:calcium ion binding"/>
    <property type="evidence" value="ECO:0007669"/>
    <property type="project" value="InterPro"/>
</dbReference>
<evidence type="ECO:0000259" key="5">
    <source>
        <dbReference type="PROSITE" id="PS50222"/>
    </source>
</evidence>
<dbReference type="Proteomes" id="UP001152797">
    <property type="component" value="Unassembled WGS sequence"/>
</dbReference>
<dbReference type="GO" id="GO:0022627">
    <property type="term" value="C:cytosolic small ribosomal subunit"/>
    <property type="evidence" value="ECO:0007669"/>
    <property type="project" value="TreeGrafter"/>
</dbReference>
<comment type="caution">
    <text evidence="6">The sequence shown here is derived from an EMBL/GenBank/DDBJ whole genome shotgun (WGS) entry which is preliminary data.</text>
</comment>
<evidence type="ECO:0000313" key="7">
    <source>
        <dbReference type="EMBL" id="CAL4802768.1"/>
    </source>
</evidence>
<dbReference type="GO" id="GO:0042274">
    <property type="term" value="P:ribosomal small subunit biogenesis"/>
    <property type="evidence" value="ECO:0007669"/>
    <property type="project" value="TreeGrafter"/>
</dbReference>
<proteinExistence type="inferred from homology"/>
<gene>
    <name evidence="6" type="ORF">C1SCF055_LOCUS40283</name>
</gene>
<keyword evidence="2" id="KW-0106">Calcium</keyword>
<dbReference type="GO" id="GO:0006412">
    <property type="term" value="P:translation"/>
    <property type="evidence" value="ECO:0007669"/>
    <property type="project" value="InterPro"/>
</dbReference>
<dbReference type="InterPro" id="IPR018247">
    <property type="entry name" value="EF_Hand_1_Ca_BS"/>
</dbReference>
<dbReference type="GO" id="GO:0006364">
    <property type="term" value="P:rRNA processing"/>
    <property type="evidence" value="ECO:0007669"/>
    <property type="project" value="TreeGrafter"/>
</dbReference>
<dbReference type="InterPro" id="IPR000554">
    <property type="entry name" value="Ribosomal_eS7"/>
</dbReference>
<feature type="domain" description="EF-hand" evidence="5">
    <location>
        <begin position="444"/>
        <end position="479"/>
    </location>
</feature>
<evidence type="ECO:0000256" key="3">
    <source>
        <dbReference type="ARBA" id="ARBA00022980"/>
    </source>
</evidence>
<dbReference type="GO" id="GO:0003735">
    <property type="term" value="F:structural constituent of ribosome"/>
    <property type="evidence" value="ECO:0007669"/>
    <property type="project" value="InterPro"/>
</dbReference>
<evidence type="ECO:0000313" key="6">
    <source>
        <dbReference type="EMBL" id="CAI4015456.1"/>
    </source>
</evidence>
<dbReference type="InterPro" id="IPR011992">
    <property type="entry name" value="EF-hand-dom_pair"/>
</dbReference>
<dbReference type="SUPFAM" id="SSF47473">
    <property type="entry name" value="EF-hand"/>
    <property type="match status" value="2"/>
</dbReference>
<reference evidence="6" key="1">
    <citation type="submission" date="2022-10" db="EMBL/GenBank/DDBJ databases">
        <authorList>
            <person name="Chen Y."/>
            <person name="Dougan E. K."/>
            <person name="Chan C."/>
            <person name="Rhodes N."/>
            <person name="Thang M."/>
        </authorList>
    </citation>
    <scope>NUCLEOTIDE SEQUENCE</scope>
</reference>
<evidence type="ECO:0000256" key="4">
    <source>
        <dbReference type="ARBA" id="ARBA00023274"/>
    </source>
</evidence>
<evidence type="ECO:0000256" key="2">
    <source>
        <dbReference type="ARBA" id="ARBA00022837"/>
    </source>
</evidence>
<dbReference type="PANTHER" id="PTHR11278:SF0">
    <property type="entry name" value="SMALL RIBOSOMAL SUBUNIT PROTEIN ES7"/>
    <property type="match status" value="1"/>
</dbReference>
<dbReference type="GO" id="GO:0030686">
    <property type="term" value="C:90S preribosome"/>
    <property type="evidence" value="ECO:0007669"/>
    <property type="project" value="TreeGrafter"/>
</dbReference>
<feature type="domain" description="EF-hand" evidence="5">
    <location>
        <begin position="337"/>
        <end position="372"/>
    </location>
</feature>
<dbReference type="Pfam" id="PF01251">
    <property type="entry name" value="Ribosomal_S7e"/>
    <property type="match status" value="1"/>
</dbReference>
<name>A0A9P1DSJ4_9DINO</name>
<dbReference type="OrthoDB" id="1724687at2759"/>
<evidence type="ECO:0000313" key="8">
    <source>
        <dbReference type="Proteomes" id="UP001152797"/>
    </source>
</evidence>
<keyword evidence="3" id="KW-0689">Ribosomal protein</keyword>
<dbReference type="SMART" id="SM00054">
    <property type="entry name" value="EFh"/>
    <property type="match status" value="4"/>
</dbReference>
<keyword evidence="4" id="KW-0687">Ribonucleoprotein</keyword>
<dbReference type="EMBL" id="CAMXCT030006532">
    <property type="protein sequence ID" value="CAL4802768.1"/>
    <property type="molecule type" value="Genomic_DNA"/>
</dbReference>
<accession>A0A9P1DSJ4</accession>
<dbReference type="AlphaFoldDB" id="A0A9P1DSJ4"/>
<dbReference type="PROSITE" id="PS50222">
    <property type="entry name" value="EF_HAND_2"/>
    <property type="match status" value="3"/>
</dbReference>
<comment type="similarity">
    <text evidence="1">Belongs to the eukaryotic ribosomal protein eS7 family.</text>
</comment>
<dbReference type="Gene3D" id="1.10.238.10">
    <property type="entry name" value="EF-hand"/>
    <property type="match status" value="3"/>
</dbReference>
<dbReference type="EMBL" id="CAMXCT020006532">
    <property type="protein sequence ID" value="CAL1168831.1"/>
    <property type="molecule type" value="Genomic_DNA"/>
</dbReference>
<dbReference type="GO" id="GO:0032040">
    <property type="term" value="C:small-subunit processome"/>
    <property type="evidence" value="ECO:0007669"/>
    <property type="project" value="TreeGrafter"/>
</dbReference>
<organism evidence="6">
    <name type="scientific">Cladocopium goreaui</name>
    <dbReference type="NCBI Taxonomy" id="2562237"/>
    <lineage>
        <taxon>Eukaryota</taxon>
        <taxon>Sar</taxon>
        <taxon>Alveolata</taxon>
        <taxon>Dinophyceae</taxon>
        <taxon>Suessiales</taxon>
        <taxon>Symbiodiniaceae</taxon>
        <taxon>Cladocopium</taxon>
    </lineage>
</organism>
<protein>
    <recommendedName>
        <fullName evidence="5">EF-hand domain-containing protein</fullName>
    </recommendedName>
</protein>
<reference evidence="7 8" key="2">
    <citation type="submission" date="2024-05" db="EMBL/GenBank/DDBJ databases">
        <authorList>
            <person name="Chen Y."/>
            <person name="Shah S."/>
            <person name="Dougan E. K."/>
            <person name="Thang M."/>
            <person name="Chan C."/>
        </authorList>
    </citation>
    <scope>NUCLEOTIDE SEQUENCE [LARGE SCALE GENOMIC DNA]</scope>
</reference>